<dbReference type="Pfam" id="PF07584">
    <property type="entry name" value="BatA"/>
    <property type="match status" value="1"/>
</dbReference>
<feature type="transmembrane region" description="Helical" evidence="1">
    <location>
        <begin position="6"/>
        <end position="27"/>
    </location>
</feature>
<keyword evidence="1" id="KW-0812">Transmembrane</keyword>
<keyword evidence="1" id="KW-1133">Transmembrane helix</keyword>
<dbReference type="Gene3D" id="3.40.50.880">
    <property type="match status" value="1"/>
</dbReference>
<feature type="domain" description="DUF4159" evidence="3">
    <location>
        <begin position="701"/>
        <end position="918"/>
    </location>
</feature>
<protein>
    <submittedName>
        <fullName evidence="4">Putative membrane protein (TIGR02226 family)</fullName>
    </submittedName>
</protein>
<feature type="transmembrane region" description="Helical" evidence="1">
    <location>
        <begin position="627"/>
        <end position="647"/>
    </location>
</feature>
<name>A0A562SXT8_9HYPH</name>
<dbReference type="AlphaFoldDB" id="A0A562SXT8"/>
<dbReference type="InterPro" id="IPR011933">
    <property type="entry name" value="Double_TM_dom"/>
</dbReference>
<dbReference type="RefSeq" id="WP_145344301.1">
    <property type="nucleotide sequence ID" value="NZ_SMLY01000074.1"/>
</dbReference>
<keyword evidence="1" id="KW-0472">Membrane</keyword>
<sequence>MFGLPLAFAAPWVLLGLALLPAIWYLLRLTPPKPREVSFPPTRLLMDIDEHEETPQRSPWWLTLLRLLLAAVLIIALAGPIWRPAEDIAVGDGLTWILIDNGWTSAKSWNDQISAAERILSLAESDGRPVVLAATADGASQPLTPQAASTTLERLRAIEPKPYVANRRELVVKLQESAAQVAPDSVVWLSDSTHNGDATDAFKSDLERIVGDAEITLLTGLDVPKGLKRLQNDSEALTVTVVRHPQDRLTTASVRVLDLKGLPLGESQAVFDQGALETEARFELPSELRNDIARVEITGENAAGAAQLLDDSWRRRTVGLISGQGSDLDQPLLSPLYYLERALTPFSDLRIPKSADLAEAVSDLLDQRISILVLADVGRLPDSAVVELEDWVSDGGTLLRFAGPRTAGGTDTLIPVDLRAGGRSMGGSLSWKQPQHMADFTADSPFTGLAVPPEVTVNRQVLAEPTADLPDRTWATLEDGTPLVTASDLGRGKIILFHVTADTSWSNLPLSGSFLEMLRRVLSGSNATAATDAETGEQGQLPPLRLLDGYGRFDVPPSNVTPVSTSAFQNASASRRTPPGLYGTEDGFRALNLLTPENTLQPLNGSGWSANVTERGYPASAPVDLRALLFSLAFILLLADAIAVILLAGGLSRLGLRRAGAVSIFLAATAFAFASLSPASNAVAQSSSEELRDLEASLETRLAYVLTGVPEIDDASAAGLQGLSQYLSERTALEPGAPMGVSIATDELAFYSLLYWPIDPNADKPTEKSMARIDTFMRNGGTILFDTRDHLSASSTGFSSTPATLKLREILADLDIPPLEPVPPDHVLTKAFYLLDTFPGRYATSPLWVESLAETNALADRPVRAGDGVSPILITGNDFASAWAIDASGAFMYPTVPNDPVQRDYAFRSGVNIVMYSLTGNYKADQVHIPALLERLGQ</sequence>
<dbReference type="PANTHER" id="PTHR37464">
    <property type="entry name" value="BLL2463 PROTEIN"/>
    <property type="match status" value="1"/>
</dbReference>
<evidence type="ECO:0000256" key="1">
    <source>
        <dbReference type="SAM" id="Phobius"/>
    </source>
</evidence>
<dbReference type="InterPro" id="IPR024163">
    <property type="entry name" value="Aerotolerance_reg_N"/>
</dbReference>
<proteinExistence type="predicted"/>
<dbReference type="PANTHER" id="PTHR37464:SF1">
    <property type="entry name" value="BLL2463 PROTEIN"/>
    <property type="match status" value="1"/>
</dbReference>
<feature type="domain" description="Aerotolerance regulator N-terminal" evidence="2">
    <location>
        <begin position="6"/>
        <end position="80"/>
    </location>
</feature>
<dbReference type="InterPro" id="IPR029062">
    <property type="entry name" value="Class_I_gatase-like"/>
</dbReference>
<feature type="transmembrane region" description="Helical" evidence="1">
    <location>
        <begin position="659"/>
        <end position="679"/>
    </location>
</feature>
<organism evidence="4 5">
    <name type="scientific">Roseibium hamelinense</name>
    <dbReference type="NCBI Taxonomy" id="150831"/>
    <lineage>
        <taxon>Bacteria</taxon>
        <taxon>Pseudomonadati</taxon>
        <taxon>Pseudomonadota</taxon>
        <taxon>Alphaproteobacteria</taxon>
        <taxon>Hyphomicrobiales</taxon>
        <taxon>Stappiaceae</taxon>
        <taxon>Roseibium</taxon>
    </lineage>
</organism>
<evidence type="ECO:0000313" key="5">
    <source>
        <dbReference type="Proteomes" id="UP000320593"/>
    </source>
</evidence>
<evidence type="ECO:0000259" key="3">
    <source>
        <dbReference type="Pfam" id="PF13709"/>
    </source>
</evidence>
<dbReference type="InterPro" id="IPR025297">
    <property type="entry name" value="DUF4159"/>
</dbReference>
<dbReference type="CDD" id="cd03143">
    <property type="entry name" value="A4_beta-galactosidase_middle_domain"/>
    <property type="match status" value="1"/>
</dbReference>
<dbReference type="EMBL" id="VLLF01000006">
    <property type="protein sequence ID" value="TWI86102.1"/>
    <property type="molecule type" value="Genomic_DNA"/>
</dbReference>
<dbReference type="OrthoDB" id="9773014at2"/>
<dbReference type="SUPFAM" id="SSF52317">
    <property type="entry name" value="Class I glutamine amidotransferase-like"/>
    <property type="match status" value="1"/>
</dbReference>
<keyword evidence="5" id="KW-1185">Reference proteome</keyword>
<dbReference type="Proteomes" id="UP000320593">
    <property type="component" value="Unassembled WGS sequence"/>
</dbReference>
<reference evidence="4 5" key="1">
    <citation type="submission" date="2019-07" db="EMBL/GenBank/DDBJ databases">
        <title>Genomic Encyclopedia of Archaeal and Bacterial Type Strains, Phase II (KMG-II): from individual species to whole genera.</title>
        <authorList>
            <person name="Goeker M."/>
        </authorList>
    </citation>
    <scope>NUCLEOTIDE SEQUENCE [LARGE SCALE GENOMIC DNA]</scope>
    <source>
        <strain evidence="4 5">ATCC BAA-252</strain>
    </source>
</reference>
<evidence type="ECO:0000259" key="2">
    <source>
        <dbReference type="Pfam" id="PF07584"/>
    </source>
</evidence>
<feature type="transmembrane region" description="Helical" evidence="1">
    <location>
        <begin position="60"/>
        <end position="82"/>
    </location>
</feature>
<accession>A0A562SXT8</accession>
<dbReference type="Gene3D" id="3.40.50.12140">
    <property type="entry name" value="Domain of unknown function DUF4159"/>
    <property type="match status" value="1"/>
</dbReference>
<dbReference type="NCBIfam" id="TIGR02226">
    <property type="entry name" value="two_anch"/>
    <property type="match status" value="1"/>
</dbReference>
<comment type="caution">
    <text evidence="4">The sequence shown here is derived from an EMBL/GenBank/DDBJ whole genome shotgun (WGS) entry which is preliminary data.</text>
</comment>
<gene>
    <name evidence="4" type="ORF">JM93_02810</name>
</gene>
<dbReference type="Pfam" id="PF13709">
    <property type="entry name" value="DUF4159"/>
    <property type="match status" value="1"/>
</dbReference>
<evidence type="ECO:0000313" key="4">
    <source>
        <dbReference type="EMBL" id="TWI86102.1"/>
    </source>
</evidence>